<organism evidence="1 2">
    <name type="scientific">Pseudozyma hubeiensis (strain SY62)</name>
    <name type="common">Yeast</name>
    <dbReference type="NCBI Taxonomy" id="1305764"/>
    <lineage>
        <taxon>Eukaryota</taxon>
        <taxon>Fungi</taxon>
        <taxon>Dikarya</taxon>
        <taxon>Basidiomycota</taxon>
        <taxon>Ustilaginomycotina</taxon>
        <taxon>Ustilaginomycetes</taxon>
        <taxon>Ustilaginales</taxon>
        <taxon>Ustilaginaceae</taxon>
        <taxon>Pseudozyma</taxon>
    </lineage>
</organism>
<protein>
    <submittedName>
        <fullName evidence="1">Uncharacterized protein</fullName>
    </submittedName>
</protein>
<name>R9NYH6_PSEHS</name>
<dbReference type="HOGENOM" id="CLU_2498824_0_0_1"/>
<keyword evidence="2" id="KW-1185">Reference proteome</keyword>
<dbReference type="GeneID" id="24106620"/>
<sequence>MTQSISRVGIAVKPKAVFGNSPKMHRKPFGVATYLWQRPASTRLSPTFAGTISRREFGSTFQFRVAGSGVERKNVESVRYLVRQRC</sequence>
<dbReference type="EMBL" id="DF238778">
    <property type="protein sequence ID" value="GAC93754.1"/>
    <property type="molecule type" value="Genomic_DNA"/>
</dbReference>
<dbReference type="Proteomes" id="UP000014071">
    <property type="component" value="Unassembled WGS sequence"/>
</dbReference>
<proteinExistence type="predicted"/>
<reference evidence="2" key="1">
    <citation type="journal article" date="2013" name="Genome Announc.">
        <title>Draft genome sequence of the basidiomycetous yeast-like fungus Pseudozyma hubeiensis SY62, which produces an abundant amount of the biosurfactant mannosylerythritol lipids.</title>
        <authorList>
            <person name="Konishi M."/>
            <person name="Hatada Y."/>
            <person name="Horiuchi J."/>
        </authorList>
    </citation>
    <scope>NUCLEOTIDE SEQUENCE [LARGE SCALE GENOMIC DNA]</scope>
    <source>
        <strain evidence="2">SY62</strain>
    </source>
</reference>
<dbReference type="RefSeq" id="XP_012187341.1">
    <property type="nucleotide sequence ID" value="XM_012331951.1"/>
</dbReference>
<evidence type="ECO:0000313" key="1">
    <source>
        <dbReference type="EMBL" id="GAC93754.1"/>
    </source>
</evidence>
<dbReference type="AlphaFoldDB" id="R9NYH6"/>
<gene>
    <name evidence="1" type="ORF">PHSY_001319</name>
</gene>
<accession>R9NYH6</accession>
<evidence type="ECO:0000313" key="2">
    <source>
        <dbReference type="Proteomes" id="UP000014071"/>
    </source>
</evidence>